<dbReference type="Gene3D" id="3.30.460.10">
    <property type="entry name" value="Beta Polymerase, domain 2"/>
    <property type="match status" value="1"/>
</dbReference>
<dbReference type="GO" id="GO:0008033">
    <property type="term" value="P:tRNA processing"/>
    <property type="evidence" value="ECO:0007669"/>
    <property type="project" value="UniProtKB-KW"/>
</dbReference>
<accession>A0A8D5A1R8</accession>
<dbReference type="InterPro" id="IPR050264">
    <property type="entry name" value="Bact_CCA-adding_enz_type3_sf"/>
</dbReference>
<proteinExistence type="inferred from homology"/>
<gene>
    <name evidence="12" type="ORF">Dia5BBH33_12480</name>
</gene>
<feature type="domain" description="Poly A polymerase head" evidence="9">
    <location>
        <begin position="46"/>
        <end position="171"/>
    </location>
</feature>
<evidence type="ECO:0000256" key="1">
    <source>
        <dbReference type="ARBA" id="ARBA00001946"/>
    </source>
</evidence>
<comment type="similarity">
    <text evidence="8">Belongs to the tRNA nucleotidyltransferase/poly(A) polymerase family.</text>
</comment>
<dbReference type="Pfam" id="PF12627">
    <property type="entry name" value="PolyA_pol_RNAbd"/>
    <property type="match status" value="1"/>
</dbReference>
<dbReference type="Gene3D" id="1.10.3090.10">
    <property type="entry name" value="cca-adding enzyme, domain 2"/>
    <property type="match status" value="1"/>
</dbReference>
<dbReference type="SUPFAM" id="SSF81891">
    <property type="entry name" value="Poly A polymerase C-terminal region-like"/>
    <property type="match status" value="1"/>
</dbReference>
<feature type="domain" description="HD" evidence="10">
    <location>
        <begin position="306"/>
        <end position="398"/>
    </location>
</feature>
<dbReference type="InterPro" id="IPR002646">
    <property type="entry name" value="PolA_pol_head_dom"/>
</dbReference>
<evidence type="ECO:0000256" key="7">
    <source>
        <dbReference type="ARBA" id="ARBA00022842"/>
    </source>
</evidence>
<dbReference type="KEGG" id="dho:Dia5BBH33_12480"/>
<keyword evidence="7" id="KW-0460">Magnesium</keyword>
<organism evidence="12 13">
    <name type="scientific">Dialister hominis</name>
    <dbReference type="NCBI Taxonomy" id="2582419"/>
    <lineage>
        <taxon>Bacteria</taxon>
        <taxon>Bacillati</taxon>
        <taxon>Bacillota</taxon>
        <taxon>Negativicutes</taxon>
        <taxon>Veillonellales</taxon>
        <taxon>Veillonellaceae</taxon>
        <taxon>Dialister</taxon>
    </lineage>
</organism>
<dbReference type="SUPFAM" id="SSF81301">
    <property type="entry name" value="Nucleotidyltransferase"/>
    <property type="match status" value="1"/>
</dbReference>
<dbReference type="GO" id="GO:0016779">
    <property type="term" value="F:nucleotidyltransferase activity"/>
    <property type="evidence" value="ECO:0007669"/>
    <property type="project" value="UniProtKB-KW"/>
</dbReference>
<dbReference type="GO" id="GO:0046872">
    <property type="term" value="F:metal ion binding"/>
    <property type="evidence" value="ECO:0007669"/>
    <property type="project" value="UniProtKB-KW"/>
</dbReference>
<evidence type="ECO:0000256" key="8">
    <source>
        <dbReference type="RuleBase" id="RU003953"/>
    </source>
</evidence>
<comment type="cofactor">
    <cofactor evidence="1">
        <name>Mg(2+)</name>
        <dbReference type="ChEBI" id="CHEBI:18420"/>
    </cofactor>
</comment>
<dbReference type="InterPro" id="IPR003607">
    <property type="entry name" value="HD/PDEase_dom"/>
</dbReference>
<keyword evidence="2 8" id="KW-0808">Transferase</keyword>
<keyword evidence="6" id="KW-0547">Nucleotide-binding</keyword>
<feature type="domain" description="tRNA nucleotidyltransferase/poly(A) polymerase RNA and SrmB- binding" evidence="11">
    <location>
        <begin position="210"/>
        <end position="249"/>
    </location>
</feature>
<dbReference type="CDD" id="cd05398">
    <property type="entry name" value="NT_ClassII-CCAase"/>
    <property type="match status" value="1"/>
</dbReference>
<dbReference type="Pfam" id="PF01966">
    <property type="entry name" value="HD"/>
    <property type="match status" value="1"/>
</dbReference>
<dbReference type="PANTHER" id="PTHR46173:SF1">
    <property type="entry name" value="CCA TRNA NUCLEOTIDYLTRANSFERASE 1, MITOCHONDRIAL"/>
    <property type="match status" value="1"/>
</dbReference>
<dbReference type="EMBL" id="AP019697">
    <property type="protein sequence ID" value="BBK25313.1"/>
    <property type="molecule type" value="Genomic_DNA"/>
</dbReference>
<dbReference type="PANTHER" id="PTHR46173">
    <property type="entry name" value="CCA TRNA NUCLEOTIDYLTRANSFERASE 1, MITOCHONDRIAL"/>
    <property type="match status" value="1"/>
</dbReference>
<dbReference type="CDD" id="cd00077">
    <property type="entry name" value="HDc"/>
    <property type="match status" value="1"/>
</dbReference>
<evidence type="ECO:0000313" key="12">
    <source>
        <dbReference type="EMBL" id="BBK25313.1"/>
    </source>
</evidence>
<keyword evidence="13" id="KW-1185">Reference proteome</keyword>
<dbReference type="Pfam" id="PF01743">
    <property type="entry name" value="PolyA_pol"/>
    <property type="match status" value="1"/>
</dbReference>
<dbReference type="GeneID" id="92716474"/>
<dbReference type="InterPro" id="IPR006674">
    <property type="entry name" value="HD_domain"/>
</dbReference>
<evidence type="ECO:0000313" key="13">
    <source>
        <dbReference type="Proteomes" id="UP000320585"/>
    </source>
</evidence>
<reference evidence="13" key="1">
    <citation type="submission" date="2019-05" db="EMBL/GenBank/DDBJ databases">
        <title>Complete genome sequencing of Dialister sp. strain 5BBH33.</title>
        <authorList>
            <person name="Sakamoto M."/>
            <person name="Murakami T."/>
            <person name="Mori H."/>
        </authorList>
    </citation>
    <scope>NUCLEOTIDE SEQUENCE [LARGE SCALE GENOMIC DNA]</scope>
    <source>
        <strain evidence="13">5BBH33</strain>
    </source>
</reference>
<dbReference type="AlphaFoldDB" id="A0A8D5A1R8"/>
<keyword evidence="5" id="KW-0479">Metal-binding</keyword>
<name>A0A8D5A1R8_9FIRM</name>
<dbReference type="InterPro" id="IPR032828">
    <property type="entry name" value="PolyA_RNA-bd"/>
</dbReference>
<evidence type="ECO:0000259" key="10">
    <source>
        <dbReference type="Pfam" id="PF01966"/>
    </source>
</evidence>
<evidence type="ECO:0000259" key="9">
    <source>
        <dbReference type="Pfam" id="PF01743"/>
    </source>
</evidence>
<dbReference type="Proteomes" id="UP000320585">
    <property type="component" value="Chromosome"/>
</dbReference>
<evidence type="ECO:0000256" key="2">
    <source>
        <dbReference type="ARBA" id="ARBA00022679"/>
    </source>
</evidence>
<keyword evidence="4" id="KW-0548">Nucleotidyltransferase</keyword>
<protein>
    <recommendedName>
        <fullName evidence="14">tRNA nucleotidyltransferase</fullName>
    </recommendedName>
</protein>
<dbReference type="GO" id="GO:0000049">
    <property type="term" value="F:tRNA binding"/>
    <property type="evidence" value="ECO:0007669"/>
    <property type="project" value="TreeGrafter"/>
</dbReference>
<evidence type="ECO:0008006" key="14">
    <source>
        <dbReference type="Google" id="ProtNLM"/>
    </source>
</evidence>
<evidence type="ECO:0000256" key="4">
    <source>
        <dbReference type="ARBA" id="ARBA00022695"/>
    </source>
</evidence>
<dbReference type="GO" id="GO:0000166">
    <property type="term" value="F:nucleotide binding"/>
    <property type="evidence" value="ECO:0007669"/>
    <property type="project" value="UniProtKB-KW"/>
</dbReference>
<sequence>MGFLGAVSSYFHKKGFENLSSDERIGLIDKGAMRILRAFHEDGFEAFIVGGCVRDLMMKLEPHDWDITTSALPDETIRVAESRGWKAIGGEGRRFGTVIIVIDGMSYEVTTFRSETYGQDAHRPSEVHFASDLKEDLMRRDFTVNAMAVDADGVIYDYFDGVSDLDRKRLRTVGESSKRFSEDALRLFRACRFLGQLDFMADRSLIDGMPSAFERVKGLSLERVESEIDRLIVTPHAARGFDLLVRTGLNECFCHATEYGKETEIAILPELSHLVGLPQQKEFHKFDGWYHTLAVLDASKPLLINRWAALLHDVGKGMPGVRGIHKGRLTDYGHDKKGAEMTRALLKHWKRPKAFVNRVTWLVENHMRFHTIANDPKSHPDKWIRQIAREKAFPTSADVSEAMLQMTDLSIADIIGCGNPDADTRGHQEIGEYMSRLALEIPVSTKELHYDKRVPLLLGEKTPEGMKNLLIRVQSGSLENEPAAIYDAAVRYMRRRSHE</sequence>
<evidence type="ECO:0000259" key="11">
    <source>
        <dbReference type="Pfam" id="PF12627"/>
    </source>
</evidence>
<evidence type="ECO:0000256" key="5">
    <source>
        <dbReference type="ARBA" id="ARBA00022723"/>
    </source>
</evidence>
<evidence type="ECO:0000256" key="6">
    <source>
        <dbReference type="ARBA" id="ARBA00022741"/>
    </source>
</evidence>
<keyword evidence="3" id="KW-0819">tRNA processing</keyword>
<dbReference type="RefSeq" id="WP_307987197.1">
    <property type="nucleotide sequence ID" value="NZ_AP019697.1"/>
</dbReference>
<dbReference type="InterPro" id="IPR043519">
    <property type="entry name" value="NT_sf"/>
</dbReference>
<evidence type="ECO:0000256" key="3">
    <source>
        <dbReference type="ARBA" id="ARBA00022694"/>
    </source>
</evidence>
<keyword evidence="8" id="KW-0694">RNA-binding</keyword>